<dbReference type="Proteomes" id="UP001501521">
    <property type="component" value="Unassembled WGS sequence"/>
</dbReference>
<name>A0ABP9F2D6_9ACTN</name>
<feature type="transmembrane region" description="Helical" evidence="1">
    <location>
        <begin position="115"/>
        <end position="138"/>
    </location>
</feature>
<evidence type="ECO:0000313" key="2">
    <source>
        <dbReference type="EMBL" id="GAA4891269.1"/>
    </source>
</evidence>
<protein>
    <submittedName>
        <fullName evidence="2">Uncharacterized protein</fullName>
    </submittedName>
</protein>
<feature type="transmembrane region" description="Helical" evidence="1">
    <location>
        <begin position="6"/>
        <end position="29"/>
    </location>
</feature>
<keyword evidence="1" id="KW-1133">Transmembrane helix</keyword>
<gene>
    <name evidence="2" type="ORF">GCM10025789_05090</name>
</gene>
<feature type="transmembrane region" description="Helical" evidence="1">
    <location>
        <begin position="72"/>
        <end position="95"/>
    </location>
</feature>
<evidence type="ECO:0000313" key="3">
    <source>
        <dbReference type="Proteomes" id="UP001501521"/>
    </source>
</evidence>
<proteinExistence type="predicted"/>
<keyword evidence="1" id="KW-0812">Transmembrane</keyword>
<keyword evidence="1" id="KW-0472">Membrane</keyword>
<evidence type="ECO:0000256" key="1">
    <source>
        <dbReference type="SAM" id="Phobius"/>
    </source>
</evidence>
<sequence>MLDLLLKGAVLVVGGLFALLGNGVIRWLLRRIDKAAAPPSDDDLQQTRRNLGLVAAQRELPGGRWVGILERIAIYACLVAGFPEGIAIVLAVKGLGRYADLKTTSASGTSRKGELFIIGTFASVLWAALWAGLALGAVRLW</sequence>
<organism evidence="2 3">
    <name type="scientific">Tessaracoccus lubricantis</name>
    <dbReference type="NCBI Taxonomy" id="545543"/>
    <lineage>
        <taxon>Bacteria</taxon>
        <taxon>Bacillati</taxon>
        <taxon>Actinomycetota</taxon>
        <taxon>Actinomycetes</taxon>
        <taxon>Propionibacteriales</taxon>
        <taxon>Propionibacteriaceae</taxon>
        <taxon>Tessaracoccus</taxon>
    </lineage>
</organism>
<accession>A0ABP9F2D6</accession>
<dbReference type="RefSeq" id="WP_345578505.1">
    <property type="nucleotide sequence ID" value="NZ_BAABLV010000008.1"/>
</dbReference>
<keyword evidence="3" id="KW-1185">Reference proteome</keyword>
<reference evidence="3" key="1">
    <citation type="journal article" date="2019" name="Int. J. Syst. Evol. Microbiol.">
        <title>The Global Catalogue of Microorganisms (GCM) 10K type strain sequencing project: providing services to taxonomists for standard genome sequencing and annotation.</title>
        <authorList>
            <consortium name="The Broad Institute Genomics Platform"/>
            <consortium name="The Broad Institute Genome Sequencing Center for Infectious Disease"/>
            <person name="Wu L."/>
            <person name="Ma J."/>
        </authorList>
    </citation>
    <scope>NUCLEOTIDE SEQUENCE [LARGE SCALE GENOMIC DNA]</scope>
    <source>
        <strain evidence="3">JCM 19125</strain>
    </source>
</reference>
<comment type="caution">
    <text evidence="2">The sequence shown here is derived from an EMBL/GenBank/DDBJ whole genome shotgun (WGS) entry which is preliminary data.</text>
</comment>
<dbReference type="EMBL" id="BAABLV010000008">
    <property type="protein sequence ID" value="GAA4891269.1"/>
    <property type="molecule type" value="Genomic_DNA"/>
</dbReference>